<feature type="signal peptide" evidence="1">
    <location>
        <begin position="1"/>
        <end position="23"/>
    </location>
</feature>
<dbReference type="AlphaFoldDB" id="A0A0R0AFN0"/>
<protein>
    <submittedName>
        <fullName evidence="2">Uncharacterized protein</fullName>
    </submittedName>
</protein>
<gene>
    <name evidence="2" type="ORF">ARC78_01875</name>
</gene>
<comment type="caution">
    <text evidence="2">The sequence shown here is derived from an EMBL/GenBank/DDBJ whole genome shotgun (WGS) entry which is preliminary data.</text>
</comment>
<dbReference type="OrthoDB" id="6238810at2"/>
<keyword evidence="1" id="KW-0732">Signal</keyword>
<reference evidence="2 3" key="1">
    <citation type="submission" date="2015-10" db="EMBL/GenBank/DDBJ databases">
        <title>Genome sequencing and analysis of members of genus Stenotrophomonas.</title>
        <authorList>
            <person name="Patil P.P."/>
            <person name="Midha S."/>
            <person name="Patil P.B."/>
        </authorList>
    </citation>
    <scope>NUCLEOTIDE SEQUENCE [LARGE SCALE GENOMIC DNA]</scope>
    <source>
        <strain evidence="2 3">JCM 9942</strain>
    </source>
</reference>
<evidence type="ECO:0000313" key="3">
    <source>
        <dbReference type="Proteomes" id="UP000050836"/>
    </source>
</evidence>
<proteinExistence type="predicted"/>
<sequence>MKQIVLAAALAGILTGTCGAAFAAGPDRAVGRLLDGLEYKYEIDEDGDYKLVFDMENDRSQLVFVRSSVETYGSHHIREIWSPGYKSPGPQFPALIGNRLLEDSNESKLGAWVKQGDMAMFVVKIDADASAEVLSDAIDAACKSADAIELELTSKDEY</sequence>
<evidence type="ECO:0000313" key="2">
    <source>
        <dbReference type="EMBL" id="KRG39491.1"/>
    </source>
</evidence>
<keyword evidence="3" id="KW-1185">Reference proteome</keyword>
<accession>A0A0R0AFN0</accession>
<evidence type="ECO:0000256" key="1">
    <source>
        <dbReference type="SAM" id="SignalP"/>
    </source>
</evidence>
<dbReference type="EMBL" id="LLXS01000045">
    <property type="protein sequence ID" value="KRG39491.1"/>
    <property type="molecule type" value="Genomic_DNA"/>
</dbReference>
<feature type="chain" id="PRO_5006390699" evidence="1">
    <location>
        <begin position="24"/>
        <end position="158"/>
    </location>
</feature>
<dbReference type="Proteomes" id="UP000050836">
    <property type="component" value="Unassembled WGS sequence"/>
</dbReference>
<organism evidence="2 3">
    <name type="scientific">Stenotrophomonas pictorum JCM 9942</name>
    <dbReference type="NCBI Taxonomy" id="1236960"/>
    <lineage>
        <taxon>Bacteria</taxon>
        <taxon>Pseudomonadati</taxon>
        <taxon>Pseudomonadota</taxon>
        <taxon>Gammaproteobacteria</taxon>
        <taxon>Lysobacterales</taxon>
        <taxon>Lysobacteraceae</taxon>
        <taxon>Stenotrophomonas</taxon>
    </lineage>
</organism>
<dbReference type="RefSeq" id="WP_054657007.1">
    <property type="nucleotide sequence ID" value="NZ_BAZI01000007.1"/>
</dbReference>
<name>A0A0R0AFN0_9GAMM</name>